<sequence>MTGIRLITVFGTKRRKGTFNDSDAPRTEDDSEPGTFKIMFGFEDAEDINAEPRVDNNADQMIDPDMPADQIALEIEPAAAEKDAQEGRQLRDRRRIPTPDRYGVPIAYLDDSENASKWECAMDEKMQSVRENNTWTLSTLPNCKQAIGCKCIYTVNSDATGNATRYKARLVAKGFKQREGIDYFDTFAPVGRY</sequence>
<organism evidence="3 4">
    <name type="scientific">Trichomalopsis sarcophagae</name>
    <dbReference type="NCBI Taxonomy" id="543379"/>
    <lineage>
        <taxon>Eukaryota</taxon>
        <taxon>Metazoa</taxon>
        <taxon>Ecdysozoa</taxon>
        <taxon>Arthropoda</taxon>
        <taxon>Hexapoda</taxon>
        <taxon>Insecta</taxon>
        <taxon>Pterygota</taxon>
        <taxon>Neoptera</taxon>
        <taxon>Endopterygota</taxon>
        <taxon>Hymenoptera</taxon>
        <taxon>Apocrita</taxon>
        <taxon>Proctotrupomorpha</taxon>
        <taxon>Chalcidoidea</taxon>
        <taxon>Pteromalidae</taxon>
        <taxon>Pteromalinae</taxon>
        <taxon>Trichomalopsis</taxon>
    </lineage>
</organism>
<accession>A0A232FBV6</accession>
<dbReference type="InterPro" id="IPR013103">
    <property type="entry name" value="RVT_2"/>
</dbReference>
<proteinExistence type="predicted"/>
<evidence type="ECO:0000256" key="1">
    <source>
        <dbReference type="SAM" id="MobiDB-lite"/>
    </source>
</evidence>
<evidence type="ECO:0000313" key="4">
    <source>
        <dbReference type="Proteomes" id="UP000215335"/>
    </source>
</evidence>
<evidence type="ECO:0000313" key="3">
    <source>
        <dbReference type="EMBL" id="OXU28311.1"/>
    </source>
</evidence>
<dbReference type="AlphaFoldDB" id="A0A232FBV6"/>
<dbReference type="STRING" id="543379.A0A232FBV6"/>
<dbReference type="Proteomes" id="UP000215335">
    <property type="component" value="Unassembled WGS sequence"/>
</dbReference>
<reference evidence="3 4" key="1">
    <citation type="journal article" date="2017" name="Curr. Biol.">
        <title>The Evolution of Venom by Co-option of Single-Copy Genes.</title>
        <authorList>
            <person name="Martinson E.O."/>
            <person name="Mrinalini"/>
            <person name="Kelkar Y.D."/>
            <person name="Chang C.H."/>
            <person name="Werren J.H."/>
        </authorList>
    </citation>
    <scope>NUCLEOTIDE SEQUENCE [LARGE SCALE GENOMIC DNA]</scope>
    <source>
        <strain evidence="3 4">Alberta</strain>
        <tissue evidence="3">Whole body</tissue>
    </source>
</reference>
<feature type="domain" description="Reverse transcriptase Ty1/copia-type" evidence="2">
    <location>
        <begin position="132"/>
        <end position="193"/>
    </location>
</feature>
<comment type="caution">
    <text evidence="3">The sequence shown here is derived from an EMBL/GenBank/DDBJ whole genome shotgun (WGS) entry which is preliminary data.</text>
</comment>
<gene>
    <name evidence="3" type="ORF">TSAR_013193</name>
</gene>
<name>A0A232FBV6_9HYME</name>
<dbReference type="EMBL" id="NNAY01000448">
    <property type="protein sequence ID" value="OXU28311.1"/>
    <property type="molecule type" value="Genomic_DNA"/>
</dbReference>
<dbReference type="OrthoDB" id="7696924at2759"/>
<protein>
    <recommendedName>
        <fullName evidence="2">Reverse transcriptase Ty1/copia-type domain-containing protein</fullName>
    </recommendedName>
</protein>
<feature type="region of interest" description="Disordered" evidence="1">
    <location>
        <begin position="15"/>
        <end position="35"/>
    </location>
</feature>
<dbReference type="Pfam" id="PF07727">
    <property type="entry name" value="RVT_2"/>
    <property type="match status" value="1"/>
</dbReference>
<keyword evidence="4" id="KW-1185">Reference proteome</keyword>
<evidence type="ECO:0000259" key="2">
    <source>
        <dbReference type="Pfam" id="PF07727"/>
    </source>
</evidence>